<gene>
    <name evidence="2" type="ORF">BHAOGJBA_5393</name>
</gene>
<dbReference type="Proteomes" id="UP001055247">
    <property type="component" value="Unassembled WGS sequence"/>
</dbReference>
<proteinExistence type="predicted"/>
<evidence type="ECO:0000313" key="2">
    <source>
        <dbReference type="EMBL" id="GJD91840.1"/>
    </source>
</evidence>
<evidence type="ECO:0000313" key="3">
    <source>
        <dbReference type="Proteomes" id="UP001055247"/>
    </source>
</evidence>
<keyword evidence="1" id="KW-0732">Signal</keyword>
<organism evidence="2 3">
    <name type="scientific">Methylobacterium hispanicum</name>
    <dbReference type="NCBI Taxonomy" id="270350"/>
    <lineage>
        <taxon>Bacteria</taxon>
        <taxon>Pseudomonadati</taxon>
        <taxon>Pseudomonadota</taxon>
        <taxon>Alphaproteobacteria</taxon>
        <taxon>Hyphomicrobiales</taxon>
        <taxon>Methylobacteriaceae</taxon>
        <taxon>Methylobacterium</taxon>
    </lineage>
</organism>
<name>A0AAV4ZUZ4_9HYPH</name>
<dbReference type="AlphaFoldDB" id="A0AAV4ZUZ4"/>
<keyword evidence="3" id="KW-1185">Reference proteome</keyword>
<accession>A0AAV4ZUZ4</accession>
<feature type="signal peptide" evidence="1">
    <location>
        <begin position="1"/>
        <end position="27"/>
    </location>
</feature>
<evidence type="ECO:0000256" key="1">
    <source>
        <dbReference type="SAM" id="SignalP"/>
    </source>
</evidence>
<dbReference type="EMBL" id="BPQO01000032">
    <property type="protein sequence ID" value="GJD91840.1"/>
    <property type="molecule type" value="Genomic_DNA"/>
</dbReference>
<comment type="caution">
    <text evidence="2">The sequence shown here is derived from an EMBL/GenBank/DDBJ whole genome shotgun (WGS) entry which is preliminary data.</text>
</comment>
<sequence length="203" mass="20866">MTAPVTRTSLWLTALAGAVLLAGPAQAGGCAGAACYRYVSTPPVFDTVQETVLVRPPRTVYRTVPPVYDTVAERVMVAPGGRVWTTRRGPYGELEGCWVSTPPRFAVRNRQVLVRPAQAIPETIPPQYASVSRRVLVAPARAGWVPTGGGYGPGPGPGFGPGFGPGPVGPVGSIPDALGIAGASAVDLGVGLGLSRGSIYDGY</sequence>
<reference evidence="2" key="2">
    <citation type="submission" date="2021-08" db="EMBL/GenBank/DDBJ databases">
        <authorList>
            <person name="Tani A."/>
            <person name="Ola A."/>
            <person name="Ogura Y."/>
            <person name="Katsura K."/>
            <person name="Hayashi T."/>
        </authorList>
    </citation>
    <scope>NUCLEOTIDE SEQUENCE</scope>
    <source>
        <strain evidence="2">DSM 16372</strain>
    </source>
</reference>
<feature type="chain" id="PRO_5043910176" evidence="1">
    <location>
        <begin position="28"/>
        <end position="203"/>
    </location>
</feature>
<dbReference type="PROSITE" id="PS51257">
    <property type="entry name" value="PROKAR_LIPOPROTEIN"/>
    <property type="match status" value="1"/>
</dbReference>
<reference evidence="2" key="1">
    <citation type="journal article" date="2016" name="Front. Microbiol.">
        <title>Genome Sequence of the Piezophilic, Mesophilic Sulfate-Reducing Bacterium Desulfovibrio indicus J2T.</title>
        <authorList>
            <person name="Cao J."/>
            <person name="Maignien L."/>
            <person name="Shao Z."/>
            <person name="Alain K."/>
            <person name="Jebbar M."/>
        </authorList>
    </citation>
    <scope>NUCLEOTIDE SEQUENCE</scope>
    <source>
        <strain evidence="2">DSM 16372</strain>
    </source>
</reference>
<protein>
    <submittedName>
        <fullName evidence="2">Uncharacterized protein</fullName>
    </submittedName>
</protein>
<dbReference type="RefSeq" id="WP_066923606.1">
    <property type="nucleotide sequence ID" value="NZ_BPQO01000032.1"/>
</dbReference>